<dbReference type="Gene3D" id="1.20.58.1610">
    <property type="entry name" value="NADH:ubiquinone/plastoquinone oxidoreductase, chain 3"/>
    <property type="match status" value="1"/>
</dbReference>
<protein>
    <recommendedName>
        <fullName evidence="3 9">NADH-ubiquinone oxidoreductase chain 3</fullName>
        <ecNumber evidence="9">7.1.1.2</ecNumber>
    </recommendedName>
</protein>
<evidence type="ECO:0000256" key="5">
    <source>
        <dbReference type="ARBA" id="ARBA00022692"/>
    </source>
</evidence>
<geneLocation type="mitochondrion" evidence="10"/>
<keyword evidence="9" id="KW-0830">Ubiquinone</keyword>
<keyword evidence="9" id="KW-1278">Translocase</keyword>
<dbReference type="AlphaFoldDB" id="F8RJB6"/>
<comment type="subcellular location">
    <subcellularLocation>
        <location evidence="1">Membrane</location>
    </subcellularLocation>
    <subcellularLocation>
        <location evidence="9">Mitochondrion membrane</location>
        <topology evidence="9">Multi-pass membrane protein</topology>
    </subcellularLocation>
</comment>
<name>F8RJB6_9BILA</name>
<evidence type="ECO:0000256" key="1">
    <source>
        <dbReference type="ARBA" id="ARBA00004370"/>
    </source>
</evidence>
<dbReference type="PANTHER" id="PTHR11058:SF9">
    <property type="entry name" value="NADH-UBIQUINONE OXIDOREDUCTASE CHAIN 3"/>
    <property type="match status" value="1"/>
</dbReference>
<evidence type="ECO:0000256" key="6">
    <source>
        <dbReference type="ARBA" id="ARBA00022989"/>
    </source>
</evidence>
<evidence type="ECO:0000256" key="2">
    <source>
        <dbReference type="ARBA" id="ARBA00008472"/>
    </source>
</evidence>
<dbReference type="EC" id="7.1.1.2" evidence="9"/>
<evidence type="ECO:0000256" key="9">
    <source>
        <dbReference type="RuleBase" id="RU003640"/>
    </source>
</evidence>
<feature type="transmembrane region" description="Helical" evidence="9">
    <location>
        <begin position="84"/>
        <end position="103"/>
    </location>
</feature>
<evidence type="ECO:0000256" key="8">
    <source>
        <dbReference type="ARBA" id="ARBA00049551"/>
    </source>
</evidence>
<evidence type="ECO:0000256" key="3">
    <source>
        <dbReference type="ARBA" id="ARBA00021007"/>
    </source>
</evidence>
<dbReference type="GO" id="GO:0016491">
    <property type="term" value="F:oxidoreductase activity"/>
    <property type="evidence" value="ECO:0007669"/>
    <property type="project" value="UniProtKB-KW"/>
</dbReference>
<organism evidence="10">
    <name type="scientific">Thulinius sp. DVL-2010</name>
    <dbReference type="NCBI Taxonomy" id="867920"/>
    <lineage>
        <taxon>Eukaryota</taxon>
        <taxon>Metazoa</taxon>
        <taxon>Ecdysozoa</taxon>
        <taxon>Tardigrada</taxon>
        <taxon>Eutardigrada</taxon>
        <taxon>Parachela</taxon>
        <taxon>Isohypsibioidea</taxon>
        <taxon>Doryphoribiidae</taxon>
        <taxon>Thulinius</taxon>
    </lineage>
</organism>
<keyword evidence="10" id="KW-0560">Oxidoreductase</keyword>
<proteinExistence type="inferred from homology"/>
<gene>
    <name evidence="10" type="primary">nad3</name>
</gene>
<comment type="catalytic activity">
    <reaction evidence="8 9">
        <text>a ubiquinone + NADH + 5 H(+)(in) = a ubiquinol + NAD(+) + 4 H(+)(out)</text>
        <dbReference type="Rhea" id="RHEA:29091"/>
        <dbReference type="Rhea" id="RHEA-COMP:9565"/>
        <dbReference type="Rhea" id="RHEA-COMP:9566"/>
        <dbReference type="ChEBI" id="CHEBI:15378"/>
        <dbReference type="ChEBI" id="CHEBI:16389"/>
        <dbReference type="ChEBI" id="CHEBI:17976"/>
        <dbReference type="ChEBI" id="CHEBI:57540"/>
        <dbReference type="ChEBI" id="CHEBI:57945"/>
        <dbReference type="EC" id="7.1.1.2"/>
    </reaction>
</comment>
<feature type="transmembrane region" description="Helical" evidence="9">
    <location>
        <begin position="54"/>
        <end position="72"/>
    </location>
</feature>
<comment type="function">
    <text evidence="9">Core subunit of the mitochondrial membrane respiratory chain NADH dehydrogenase (Complex I) which catalyzes electron transfer from NADH through the respiratory chain, using ubiquinone as an electron acceptor. Essential for the catalytic activity of complex I.</text>
</comment>
<keyword evidence="9" id="KW-0249">Electron transport</keyword>
<reference evidence="10" key="1">
    <citation type="journal article" date="2010" name="Genome Biol. Evol.">
        <title>Ecdysozoan mitogenomics: evidence for a common origin of the legged invertebrates, the Panarthropoda.</title>
        <authorList>
            <person name="Rota-Stabelli O."/>
            <person name="Kayal E."/>
            <person name="Gleeson D."/>
            <person name="Daub J."/>
            <person name="Boore J.L."/>
            <person name="Telford M.J."/>
            <person name="Pisani D."/>
            <person name="Blaxter M."/>
            <person name="Lavrov D.V."/>
        </authorList>
    </citation>
    <scope>NUCLEOTIDE SEQUENCE</scope>
</reference>
<dbReference type="InterPro" id="IPR000440">
    <property type="entry name" value="NADH_UbQ/plastoQ_OxRdtase_su3"/>
</dbReference>
<evidence type="ECO:0000256" key="4">
    <source>
        <dbReference type="ARBA" id="ARBA00022448"/>
    </source>
</evidence>
<sequence>MLTIFYFLIFLCIIMFILSSKIKIKKLKQREKSSPFECGFDPNHKLRNSFSLRFFLITILFLIFDVETAILLPLPLNSGSLNPTLLISVSLFICTILILGIFFEWSQGALSWK</sequence>
<keyword evidence="6 9" id="KW-1133">Transmembrane helix</keyword>
<dbReference type="EMBL" id="HM600784">
    <property type="protein sequence ID" value="ADK97598.1"/>
    <property type="molecule type" value="Genomic_DNA"/>
</dbReference>
<dbReference type="GO" id="GO:0031966">
    <property type="term" value="C:mitochondrial membrane"/>
    <property type="evidence" value="ECO:0007669"/>
    <property type="project" value="UniProtKB-SubCell"/>
</dbReference>
<dbReference type="GO" id="GO:0030964">
    <property type="term" value="C:NADH dehydrogenase complex"/>
    <property type="evidence" value="ECO:0007669"/>
    <property type="project" value="TreeGrafter"/>
</dbReference>
<dbReference type="GO" id="GO:0008137">
    <property type="term" value="F:NADH dehydrogenase (ubiquinone) activity"/>
    <property type="evidence" value="ECO:0007669"/>
    <property type="project" value="UniProtKB-UniRule"/>
</dbReference>
<keyword evidence="9" id="KW-0520">NAD</keyword>
<evidence type="ECO:0000313" key="10">
    <source>
        <dbReference type="EMBL" id="ADK97598.1"/>
    </source>
</evidence>
<keyword evidence="4 9" id="KW-0813">Transport</keyword>
<accession>F8RJB6</accession>
<keyword evidence="5 9" id="KW-0812">Transmembrane</keyword>
<dbReference type="InterPro" id="IPR038430">
    <property type="entry name" value="NDAH_ubi_oxred_su3_sf"/>
</dbReference>
<comment type="similarity">
    <text evidence="2 9">Belongs to the complex I subunit 3 family.</text>
</comment>
<dbReference type="Pfam" id="PF00507">
    <property type="entry name" value="Oxidored_q4"/>
    <property type="match status" value="1"/>
</dbReference>
<keyword evidence="7 9" id="KW-0472">Membrane</keyword>
<dbReference type="PANTHER" id="PTHR11058">
    <property type="entry name" value="NADH-UBIQUINONE OXIDOREDUCTASE CHAIN 3"/>
    <property type="match status" value="1"/>
</dbReference>
<keyword evidence="9 10" id="KW-0496">Mitochondrion</keyword>
<evidence type="ECO:0000256" key="7">
    <source>
        <dbReference type="ARBA" id="ARBA00023136"/>
    </source>
</evidence>
<feature type="transmembrane region" description="Helical" evidence="9">
    <location>
        <begin position="6"/>
        <end position="24"/>
    </location>
</feature>
<keyword evidence="9" id="KW-0679">Respiratory chain</keyword>